<dbReference type="AlphaFoldDB" id="A0A229S9H9"/>
<feature type="transmembrane region" description="Helical" evidence="2">
    <location>
        <begin position="119"/>
        <end position="143"/>
    </location>
</feature>
<feature type="transmembrane region" description="Helical" evidence="2">
    <location>
        <begin position="26"/>
        <end position="50"/>
    </location>
</feature>
<keyword evidence="4" id="KW-1185">Reference proteome</keyword>
<protein>
    <submittedName>
        <fullName evidence="3">Uncharacterized protein</fullName>
    </submittedName>
</protein>
<name>A0A229S9H9_AMYAL</name>
<comment type="caution">
    <text evidence="3">The sequence shown here is derived from an EMBL/GenBank/DDBJ whole genome shotgun (WGS) entry which is preliminary data.</text>
</comment>
<feature type="region of interest" description="Disordered" evidence="1">
    <location>
        <begin position="268"/>
        <end position="292"/>
    </location>
</feature>
<evidence type="ECO:0000313" key="4">
    <source>
        <dbReference type="Proteomes" id="UP000215563"/>
    </source>
</evidence>
<sequence>MVFVDPREFPVATHSSVPMLLDRRRMFYLATVGGLVVALAAGVMLCLGLSGDGAAWVRSAELVVLSAGLLAAGIACGIALQYGRKVRGATVDTWLPVETAVARKPGLEVQSQRFHTMSLLAIPLSIFLVVMFGLMVWLSVVVVRSPALAILPGVPLAVGGFGSLTAWAGWNRRARSVRKTGWYAAKVVDVEVFEGRAAPLPLISIGFEDGSTIRLRSIMSTYDARYQAGRRNAEAWVGGEDTAMVVLFENGAFRKGLYPVPVKALGPRTFPPSSTPPRDRAGSPSWVKRVGR</sequence>
<dbReference type="Proteomes" id="UP000215563">
    <property type="component" value="Unassembled WGS sequence"/>
</dbReference>
<gene>
    <name evidence="3" type="ORF">CFP75_00435</name>
</gene>
<evidence type="ECO:0000256" key="1">
    <source>
        <dbReference type="SAM" id="MobiDB-lite"/>
    </source>
</evidence>
<keyword evidence="2" id="KW-0812">Transmembrane</keyword>
<evidence type="ECO:0000313" key="3">
    <source>
        <dbReference type="EMBL" id="OXM55568.1"/>
    </source>
</evidence>
<dbReference type="EMBL" id="NMQU01000003">
    <property type="protein sequence ID" value="OXM55568.1"/>
    <property type="molecule type" value="Genomic_DNA"/>
</dbReference>
<feature type="transmembrane region" description="Helical" evidence="2">
    <location>
        <begin position="62"/>
        <end position="80"/>
    </location>
</feature>
<accession>A0A229S9H9</accession>
<keyword evidence="2" id="KW-0472">Membrane</keyword>
<evidence type="ECO:0000256" key="2">
    <source>
        <dbReference type="SAM" id="Phobius"/>
    </source>
</evidence>
<reference evidence="3 4" key="1">
    <citation type="submission" date="2017-07" db="EMBL/GenBank/DDBJ databases">
        <title>Amycolatopsis alba DSM 44262 Genome sequencing and assembly.</title>
        <authorList>
            <person name="Kaur N."/>
            <person name="Mayilraj S."/>
        </authorList>
    </citation>
    <scope>NUCLEOTIDE SEQUENCE [LARGE SCALE GENOMIC DNA]</scope>
    <source>
        <strain evidence="3 4">DSM 44262</strain>
    </source>
</reference>
<feature type="transmembrane region" description="Helical" evidence="2">
    <location>
        <begin position="149"/>
        <end position="170"/>
    </location>
</feature>
<keyword evidence="2" id="KW-1133">Transmembrane helix</keyword>
<proteinExistence type="predicted"/>
<organism evidence="3 4">
    <name type="scientific">Amycolatopsis alba DSM 44262</name>
    <dbReference type="NCBI Taxonomy" id="1125972"/>
    <lineage>
        <taxon>Bacteria</taxon>
        <taxon>Bacillati</taxon>
        <taxon>Actinomycetota</taxon>
        <taxon>Actinomycetes</taxon>
        <taxon>Pseudonocardiales</taxon>
        <taxon>Pseudonocardiaceae</taxon>
        <taxon>Amycolatopsis</taxon>
    </lineage>
</organism>